<gene>
    <name evidence="1" type="ORF">CGLO_13158</name>
</gene>
<sequence>MSQARWIGKK</sequence>
<name>T0K6R4_COLGC</name>
<evidence type="ECO:0000313" key="1">
    <source>
        <dbReference type="EMBL" id="EQB47674.1"/>
    </source>
</evidence>
<protein>
    <submittedName>
        <fullName evidence="1">Uncharacterized protein</fullName>
    </submittedName>
</protein>
<organism evidence="1 2">
    <name type="scientific">Colletotrichum gloeosporioides (strain Cg-14)</name>
    <name type="common">Anthracnose fungus</name>
    <name type="synonym">Glomerella cingulata</name>
    <dbReference type="NCBI Taxonomy" id="1237896"/>
    <lineage>
        <taxon>Eukaryota</taxon>
        <taxon>Fungi</taxon>
        <taxon>Dikarya</taxon>
        <taxon>Ascomycota</taxon>
        <taxon>Pezizomycotina</taxon>
        <taxon>Sordariomycetes</taxon>
        <taxon>Hypocreomycetidae</taxon>
        <taxon>Glomerellales</taxon>
        <taxon>Glomerellaceae</taxon>
        <taxon>Colletotrichum</taxon>
        <taxon>Colletotrichum gloeosporioides species complex</taxon>
    </lineage>
</organism>
<comment type="caution">
    <text evidence="1">The sequence shown here is derived from an EMBL/GenBank/DDBJ whole genome shotgun (WGS) entry which is preliminary data.</text>
</comment>
<accession>T0K6R4</accession>
<dbReference type="HOGENOM" id="CLU_222530_0_0_1"/>
<proteinExistence type="predicted"/>
<reference evidence="2" key="1">
    <citation type="journal article" date="2013" name="Mol. Plant Microbe Interact.">
        <title>Global aspects of pacC regulation of pathogenicity genes in Colletotrichum gloeosporioides as revealed by transcriptome analysis.</title>
        <authorList>
            <person name="Alkan N."/>
            <person name="Meng X."/>
            <person name="Friedlander G."/>
            <person name="Reuveni E."/>
            <person name="Sukno S."/>
            <person name="Sherman A."/>
            <person name="Thon M."/>
            <person name="Fluhr R."/>
            <person name="Prusky D."/>
        </authorList>
    </citation>
    <scope>NUCLEOTIDE SEQUENCE [LARGE SCALE GENOMIC DNA]</scope>
    <source>
        <strain evidence="2">Cg-14</strain>
    </source>
</reference>
<dbReference type="EMBL" id="AMYD01002863">
    <property type="protein sequence ID" value="EQB47674.1"/>
    <property type="molecule type" value="Genomic_DNA"/>
</dbReference>
<evidence type="ECO:0000313" key="2">
    <source>
        <dbReference type="Proteomes" id="UP000015530"/>
    </source>
</evidence>
<dbReference type="Proteomes" id="UP000015530">
    <property type="component" value="Unassembled WGS sequence"/>
</dbReference>